<feature type="transmembrane region" description="Helical" evidence="9">
    <location>
        <begin position="36"/>
        <end position="60"/>
    </location>
</feature>
<feature type="transmembrane region" description="Helical" evidence="9">
    <location>
        <begin position="231"/>
        <end position="257"/>
    </location>
</feature>
<evidence type="ECO:0000256" key="4">
    <source>
        <dbReference type="ARBA" id="ARBA00022692"/>
    </source>
</evidence>
<comment type="subunit">
    <text evidence="9">Component of the Sec protein translocase complex. Heterotrimer consisting of SecY, SecE and SecG subunits. The heterotrimers can form oligomers, although 1 heterotrimer is thought to be able to translocate proteins. Interacts with the ribosome. Interacts with SecDF, and other proteins may be involved. Interacts with SecA.</text>
</comment>
<dbReference type="InterPro" id="IPR023201">
    <property type="entry name" value="SecY_dom_sf"/>
</dbReference>
<dbReference type="RefSeq" id="WP_044284047.1">
    <property type="nucleotide sequence ID" value="NZ_JFAD01000013.1"/>
</dbReference>
<evidence type="ECO:0000256" key="9">
    <source>
        <dbReference type="HAMAP-Rule" id="MF_01465"/>
    </source>
</evidence>
<feature type="transmembrane region" description="Helical" evidence="9">
    <location>
        <begin position="288"/>
        <end position="310"/>
    </location>
</feature>
<dbReference type="InterPro" id="IPR002208">
    <property type="entry name" value="SecY/SEC61-alpha"/>
</dbReference>
<dbReference type="InterPro" id="IPR030659">
    <property type="entry name" value="SecY_CS"/>
</dbReference>
<evidence type="ECO:0000313" key="12">
    <source>
        <dbReference type="Proteomes" id="UP000020977"/>
    </source>
</evidence>
<dbReference type="PRINTS" id="PR00303">
    <property type="entry name" value="SECYTRNLCASE"/>
</dbReference>
<evidence type="ECO:0000256" key="7">
    <source>
        <dbReference type="ARBA" id="ARBA00023010"/>
    </source>
</evidence>
<feature type="transmembrane region" description="Helical" evidence="9">
    <location>
        <begin position="407"/>
        <end position="430"/>
    </location>
</feature>
<dbReference type="AlphaFoldDB" id="A0A014L753"/>
<reference evidence="11 12" key="1">
    <citation type="submission" date="2014-03" db="EMBL/GenBank/DDBJ databases">
        <title>Genome sequence of Mycoplasma ovipneumoniae strain 14811.</title>
        <authorList>
            <person name="Sirand-Pugnet P."/>
            <person name="Breton M."/>
            <person name="Dordet-Frisoni E."/>
            <person name="Baranowski E."/>
            <person name="Barre A."/>
            <person name="Couture C."/>
            <person name="Dupuy V."/>
            <person name="Gaurivaud P."/>
            <person name="Jacob D."/>
            <person name="Lemaitre C."/>
            <person name="Manso-Silvan L."/>
            <person name="Nikolski M."/>
            <person name="Nouvel L.-X."/>
            <person name="Poumarat F."/>
            <person name="Tardy F."/>
            <person name="Thebault P."/>
            <person name="Theil S."/>
            <person name="Citti C."/>
            <person name="Thiaucourt F."/>
            <person name="Blanchard A."/>
        </authorList>
    </citation>
    <scope>NUCLEOTIDE SEQUENCE [LARGE SCALE GENOMIC DNA]</scope>
    <source>
        <strain evidence="11 12">14811</strain>
    </source>
</reference>
<feature type="transmembrane region" description="Helical" evidence="9">
    <location>
        <begin position="194"/>
        <end position="211"/>
    </location>
</feature>
<dbReference type="GO" id="GO:0043952">
    <property type="term" value="P:protein transport by the Sec complex"/>
    <property type="evidence" value="ECO:0007669"/>
    <property type="project" value="UniProtKB-UniRule"/>
</dbReference>
<gene>
    <name evidence="9 11" type="primary">secY</name>
    <name evidence="11" type="ORF">MOVI_1940</name>
</gene>
<dbReference type="Proteomes" id="UP000020977">
    <property type="component" value="Unassembled WGS sequence"/>
</dbReference>
<organism evidence="11 12">
    <name type="scientific">Mesomycoplasma ovipneumoniae 14811</name>
    <dbReference type="NCBI Taxonomy" id="1188239"/>
    <lineage>
        <taxon>Bacteria</taxon>
        <taxon>Bacillati</taxon>
        <taxon>Mycoplasmatota</taxon>
        <taxon>Mycoplasmoidales</taxon>
        <taxon>Metamycoplasmataceae</taxon>
        <taxon>Mesomycoplasma</taxon>
    </lineage>
</organism>
<evidence type="ECO:0000256" key="2">
    <source>
        <dbReference type="ARBA" id="ARBA00005751"/>
    </source>
</evidence>
<comment type="similarity">
    <text evidence="2 9 10">Belongs to the SecY/SEC61-alpha family.</text>
</comment>
<dbReference type="NCBIfam" id="TIGR00967">
    <property type="entry name" value="3a0501s007"/>
    <property type="match status" value="1"/>
</dbReference>
<dbReference type="PROSITE" id="PS00756">
    <property type="entry name" value="SECY_2"/>
    <property type="match status" value="1"/>
</dbReference>
<dbReference type="SUPFAM" id="SSF103491">
    <property type="entry name" value="Preprotein translocase SecY subunit"/>
    <property type="match status" value="1"/>
</dbReference>
<dbReference type="InterPro" id="IPR026593">
    <property type="entry name" value="SecY"/>
</dbReference>
<comment type="subcellular location">
    <subcellularLocation>
        <location evidence="9">Cell membrane</location>
        <topology evidence="9">Multi-pass membrane protein</topology>
    </subcellularLocation>
    <subcellularLocation>
        <location evidence="1">Membrane</location>
        <topology evidence="1">Multi-pass membrane protein</topology>
    </subcellularLocation>
</comment>
<dbReference type="PATRIC" id="fig|1188239.3.peg.512"/>
<comment type="function">
    <text evidence="9">The central subunit of the protein translocation channel SecYEG. Consists of two halves formed by TMs 1-5 and 6-10. These two domains form a lateral gate at the front which open onto the bilayer between TMs 2 and 7, and are clamped together by SecE at the back. The channel is closed by both a pore ring composed of hydrophobic SecY resides and a short helix (helix 2A) on the extracellular side of the membrane which forms a plug. The plug probably moves laterally to allow the channel to open. The ring and the pore may move independently.</text>
</comment>
<keyword evidence="9" id="KW-1003">Cell membrane</keyword>
<dbReference type="PANTHER" id="PTHR10906">
    <property type="entry name" value="SECY/SEC61-ALPHA FAMILY MEMBER"/>
    <property type="match status" value="1"/>
</dbReference>
<keyword evidence="6 9" id="KW-1133">Transmembrane helix</keyword>
<dbReference type="Gene3D" id="1.10.3370.10">
    <property type="entry name" value="SecY subunit domain"/>
    <property type="match status" value="1"/>
</dbReference>
<dbReference type="eggNOG" id="COG0201">
    <property type="taxonomic scope" value="Bacteria"/>
</dbReference>
<dbReference type="STRING" id="1188239.MOVI_1940"/>
<dbReference type="GO" id="GO:0065002">
    <property type="term" value="P:intracellular protein transmembrane transport"/>
    <property type="evidence" value="ECO:0007669"/>
    <property type="project" value="UniProtKB-UniRule"/>
</dbReference>
<evidence type="ECO:0000256" key="5">
    <source>
        <dbReference type="ARBA" id="ARBA00022927"/>
    </source>
</evidence>
<sequence length="473" mass="52382">MSKLFAKLWEKTNSGYISLKNYIQLVYKEKVLARKIIFTFFLLVIFIVCGTITIPGLRLLQFQIDTNSFLGIINTVGGGGLLNFSVVALGISPFITSSLFMLIAQTKIFPPIHRLSQSGPAGRRKINIITRFLTLLVALIQAIVLIRTVILNESFGFVRLEITSAGYVWFVLPLILVAGSLFSLFLAEQITDKGVGNGTSLLIFSGIIVGLPQRFRHAFEYLVDLSSPSSLITQVLSFILYIVAFLAILFISVYVYLAERKIPIQQTGSGMSKNIKEISVLPLKLNPAGIMPVIFALIVVSIPSLLTGFFDRNTSAARNWIDNNLQIHHPIGLSIFIVCNIIFSIIMSLQQSRIDKISQDFAKNSTFIPGIRPGEQTEDYLIGVILRISVFSAIYLTFLGIFQPIAIMLGLPSAITFSGTSIIILGTTALETISQIKARYGAQKVLKQTKKIRKNLTYKQDSSSAKSSRDLLW</sequence>
<feature type="transmembrane region" description="Helical" evidence="9">
    <location>
        <begin position="166"/>
        <end position="187"/>
    </location>
</feature>
<keyword evidence="3 9" id="KW-0813">Transport</keyword>
<dbReference type="HAMAP" id="MF_01465">
    <property type="entry name" value="SecY"/>
    <property type="match status" value="1"/>
</dbReference>
<dbReference type="GO" id="GO:0006605">
    <property type="term" value="P:protein targeting"/>
    <property type="evidence" value="ECO:0007669"/>
    <property type="project" value="UniProtKB-UniRule"/>
</dbReference>
<feature type="transmembrane region" description="Helical" evidence="9">
    <location>
        <begin position="330"/>
        <end position="349"/>
    </location>
</feature>
<keyword evidence="4 9" id="KW-0812">Transmembrane</keyword>
<evidence type="ECO:0000313" key="11">
    <source>
        <dbReference type="EMBL" id="EXU61244.1"/>
    </source>
</evidence>
<feature type="transmembrane region" description="Helical" evidence="9">
    <location>
        <begin position="125"/>
        <end position="146"/>
    </location>
</feature>
<name>A0A014L753_9BACT</name>
<comment type="caution">
    <text evidence="11">The sequence shown here is derived from an EMBL/GenBank/DDBJ whole genome shotgun (WGS) entry which is preliminary data.</text>
</comment>
<evidence type="ECO:0000256" key="10">
    <source>
        <dbReference type="RuleBase" id="RU004349"/>
    </source>
</evidence>
<dbReference type="Pfam" id="PF00344">
    <property type="entry name" value="SecY"/>
    <property type="match status" value="1"/>
</dbReference>
<feature type="transmembrane region" description="Helical" evidence="9">
    <location>
        <begin position="380"/>
        <end position="401"/>
    </location>
</feature>
<evidence type="ECO:0000256" key="6">
    <source>
        <dbReference type="ARBA" id="ARBA00022989"/>
    </source>
</evidence>
<dbReference type="PIRSF" id="PIRSF004557">
    <property type="entry name" value="SecY"/>
    <property type="match status" value="1"/>
</dbReference>
<evidence type="ECO:0000256" key="8">
    <source>
        <dbReference type="ARBA" id="ARBA00023136"/>
    </source>
</evidence>
<dbReference type="GO" id="GO:0005886">
    <property type="term" value="C:plasma membrane"/>
    <property type="evidence" value="ECO:0007669"/>
    <property type="project" value="UniProtKB-SubCell"/>
</dbReference>
<proteinExistence type="inferred from homology"/>
<keyword evidence="7 9" id="KW-0811">Translocation</keyword>
<evidence type="ECO:0000256" key="3">
    <source>
        <dbReference type="ARBA" id="ARBA00022448"/>
    </source>
</evidence>
<accession>A0A014L753</accession>
<evidence type="ECO:0000256" key="1">
    <source>
        <dbReference type="ARBA" id="ARBA00004141"/>
    </source>
</evidence>
<protein>
    <recommendedName>
        <fullName evidence="9">Protein translocase subunit SecY</fullName>
    </recommendedName>
</protein>
<feature type="transmembrane region" description="Helical" evidence="9">
    <location>
        <begin position="80"/>
        <end position="104"/>
    </location>
</feature>
<keyword evidence="8 9" id="KW-0472">Membrane</keyword>
<dbReference type="EMBL" id="JFAD01000013">
    <property type="protein sequence ID" value="EXU61244.1"/>
    <property type="molecule type" value="Genomic_DNA"/>
</dbReference>
<keyword evidence="5 9" id="KW-0653">Protein transport</keyword>